<dbReference type="Proteomes" id="UP001328107">
    <property type="component" value="Unassembled WGS sequence"/>
</dbReference>
<accession>A0AAN4ZBH7</accession>
<comment type="caution">
    <text evidence="3">Lacks conserved residue(s) required for the propagation of feature annotation.</text>
</comment>
<dbReference type="Gene3D" id="1.10.10.1870">
    <property type="entry name" value="ShTK domain-like"/>
    <property type="match status" value="2"/>
</dbReference>
<evidence type="ECO:0000313" key="6">
    <source>
        <dbReference type="Proteomes" id="UP001328107"/>
    </source>
</evidence>
<comment type="caution">
    <text evidence="5">The sequence shown here is derived from an EMBL/GenBank/DDBJ whole genome shotgun (WGS) entry which is preliminary data.</text>
</comment>
<dbReference type="FunFam" id="1.10.10.1940:FF:000002">
    <property type="entry name" value="PHAryngeal gland Toxin-related"/>
    <property type="match status" value="1"/>
</dbReference>
<evidence type="ECO:0000259" key="4">
    <source>
        <dbReference type="PROSITE" id="PS51670"/>
    </source>
</evidence>
<dbReference type="EMBL" id="BTRK01000002">
    <property type="protein sequence ID" value="GMR34675.1"/>
    <property type="molecule type" value="Genomic_DNA"/>
</dbReference>
<keyword evidence="1" id="KW-0732">Signal</keyword>
<dbReference type="Gene3D" id="1.10.10.1940">
    <property type="match status" value="1"/>
</dbReference>
<sequence>DSCLLLDPTDPTSGICPDGFTCLNNLQPQICCRNDLIILPPVPTTTTTTTATTTPIPPTIPPTTTVAPDTCFDEVNPTTGVSDCAKRRNLCTNFNYFSIMSTQCPLTCGFCTSRTRTSCIDQVNPASCCAGRDPCTGEMLTSTAACTSDCANMISYCSMPAFYNLMTLQCPQTCGRCNATISQPAMGTCADLLNPITGYSDCTQRSSLCLDSRYFNIMSIQCPRTCGRCT</sequence>
<evidence type="ECO:0000256" key="3">
    <source>
        <dbReference type="PROSITE-ProRule" id="PRU01005"/>
    </source>
</evidence>
<keyword evidence="2" id="KW-1015">Disulfide bond</keyword>
<dbReference type="SMART" id="SM00254">
    <property type="entry name" value="ShKT"/>
    <property type="match status" value="3"/>
</dbReference>
<feature type="non-terminal residue" evidence="5">
    <location>
        <position position="230"/>
    </location>
</feature>
<reference evidence="6" key="1">
    <citation type="submission" date="2022-10" db="EMBL/GenBank/DDBJ databases">
        <title>Genome assembly of Pristionchus species.</title>
        <authorList>
            <person name="Yoshida K."/>
            <person name="Sommer R.J."/>
        </authorList>
    </citation>
    <scope>NUCLEOTIDE SEQUENCE [LARGE SCALE GENOMIC DNA]</scope>
    <source>
        <strain evidence="6">RS5460</strain>
    </source>
</reference>
<keyword evidence="6" id="KW-1185">Reference proteome</keyword>
<organism evidence="5 6">
    <name type="scientific">Pristionchus mayeri</name>
    <dbReference type="NCBI Taxonomy" id="1317129"/>
    <lineage>
        <taxon>Eukaryota</taxon>
        <taxon>Metazoa</taxon>
        <taxon>Ecdysozoa</taxon>
        <taxon>Nematoda</taxon>
        <taxon>Chromadorea</taxon>
        <taxon>Rhabditida</taxon>
        <taxon>Rhabditina</taxon>
        <taxon>Diplogasteromorpha</taxon>
        <taxon>Diplogasteroidea</taxon>
        <taxon>Neodiplogasteridae</taxon>
        <taxon>Pristionchus</taxon>
    </lineage>
</organism>
<evidence type="ECO:0000313" key="5">
    <source>
        <dbReference type="EMBL" id="GMR34675.1"/>
    </source>
</evidence>
<dbReference type="PROSITE" id="PS51670">
    <property type="entry name" value="SHKT"/>
    <property type="match status" value="1"/>
</dbReference>
<dbReference type="Pfam" id="PF01549">
    <property type="entry name" value="ShK"/>
    <property type="match status" value="3"/>
</dbReference>
<dbReference type="InterPro" id="IPR003582">
    <property type="entry name" value="ShKT_dom"/>
</dbReference>
<protein>
    <recommendedName>
        <fullName evidence="4">ShKT domain-containing protein</fullName>
    </recommendedName>
</protein>
<evidence type="ECO:0000256" key="2">
    <source>
        <dbReference type="ARBA" id="ARBA00023157"/>
    </source>
</evidence>
<feature type="non-terminal residue" evidence="5">
    <location>
        <position position="1"/>
    </location>
</feature>
<feature type="domain" description="ShKT" evidence="4">
    <location>
        <begin position="71"/>
        <end position="111"/>
    </location>
</feature>
<gene>
    <name evidence="5" type="ORF">PMAYCL1PPCAC_04870</name>
</gene>
<name>A0AAN4ZBH7_9BILA</name>
<proteinExistence type="predicted"/>
<evidence type="ECO:0000256" key="1">
    <source>
        <dbReference type="ARBA" id="ARBA00022729"/>
    </source>
</evidence>
<dbReference type="PANTHER" id="PTHR46219:SF5">
    <property type="entry name" value="SHKT DOMAIN-CONTAINING PROTEIN"/>
    <property type="match status" value="1"/>
</dbReference>
<dbReference type="PANTHER" id="PTHR46219">
    <property type="entry name" value="PROTEIN CBG11138"/>
    <property type="match status" value="1"/>
</dbReference>
<dbReference type="AlphaFoldDB" id="A0AAN4ZBH7"/>